<evidence type="ECO:0000313" key="2">
    <source>
        <dbReference type="Proteomes" id="UP000256326"/>
    </source>
</evidence>
<protein>
    <submittedName>
        <fullName evidence="1">Uncharacterized protein</fullName>
    </submittedName>
</protein>
<gene>
    <name evidence="1" type="ORF">DRF58_05970</name>
</gene>
<dbReference type="EMBL" id="QNUG01000010">
    <property type="protein sequence ID" value="REC71360.1"/>
    <property type="molecule type" value="Genomic_DNA"/>
</dbReference>
<evidence type="ECO:0000313" key="1">
    <source>
        <dbReference type="EMBL" id="REC71360.1"/>
    </source>
</evidence>
<organism evidence="1 2">
    <name type="scientific">Epilithonimonas hispanica</name>
    <dbReference type="NCBI Taxonomy" id="358687"/>
    <lineage>
        <taxon>Bacteria</taxon>
        <taxon>Pseudomonadati</taxon>
        <taxon>Bacteroidota</taxon>
        <taxon>Flavobacteriia</taxon>
        <taxon>Flavobacteriales</taxon>
        <taxon>Weeksellaceae</taxon>
        <taxon>Chryseobacterium group</taxon>
        <taxon>Epilithonimonas</taxon>
    </lineage>
</organism>
<accession>A0A3D9D011</accession>
<name>A0A3D9D011_9FLAO</name>
<dbReference type="AlphaFoldDB" id="A0A3D9D011"/>
<reference evidence="1 2" key="1">
    <citation type="journal article" date="2006" name="Int. J. Syst. Evol. Microbiol.">
        <title>Chryseobacterium hispanicum sp. nov., isolated from the drinking water distribution system of Sevilla, Spain.</title>
        <authorList>
            <person name="Gallego V."/>
            <person name="Garcia M.T."/>
            <person name="Ventosa A."/>
        </authorList>
    </citation>
    <scope>NUCLEOTIDE SEQUENCE [LARGE SCALE GENOMIC DNA]</scope>
    <source>
        <strain evidence="1 2">KCTC 22104</strain>
    </source>
</reference>
<sequence>MLAPKTKKDRTQQMYEDIRAKYRELSDIKSHGVQKYSHDYIVITIANKFYKSPKTIENIIFNRV</sequence>
<dbReference type="OrthoDB" id="1453859at2"/>
<keyword evidence="2" id="KW-1185">Reference proteome</keyword>
<comment type="caution">
    <text evidence="1">The sequence shown here is derived from an EMBL/GenBank/DDBJ whole genome shotgun (WGS) entry which is preliminary data.</text>
</comment>
<proteinExistence type="predicted"/>
<dbReference type="RefSeq" id="WP_116033841.1">
    <property type="nucleotide sequence ID" value="NZ_JBHLVV010000052.1"/>
</dbReference>
<dbReference type="Proteomes" id="UP000256326">
    <property type="component" value="Unassembled WGS sequence"/>
</dbReference>